<dbReference type="EMBL" id="KN847317">
    <property type="protein sequence ID" value="KIW61726.1"/>
    <property type="molecule type" value="Genomic_DNA"/>
</dbReference>
<reference evidence="4 5" key="1">
    <citation type="submission" date="2015-01" db="EMBL/GenBank/DDBJ databases">
        <title>The Genome Sequence of Exophiala xenobiotica CBS118157.</title>
        <authorList>
            <consortium name="The Broad Institute Genomics Platform"/>
            <person name="Cuomo C."/>
            <person name="de Hoog S."/>
            <person name="Gorbushina A."/>
            <person name="Stielow B."/>
            <person name="Teixiera M."/>
            <person name="Abouelleil A."/>
            <person name="Chapman S.B."/>
            <person name="Priest M."/>
            <person name="Young S.K."/>
            <person name="Wortman J."/>
            <person name="Nusbaum C."/>
            <person name="Birren B."/>
        </authorList>
    </citation>
    <scope>NUCLEOTIDE SEQUENCE [LARGE SCALE GENOMIC DNA]</scope>
    <source>
        <strain evidence="4 5">CBS 118157</strain>
    </source>
</reference>
<dbReference type="Proteomes" id="UP000054342">
    <property type="component" value="Unassembled WGS sequence"/>
</dbReference>
<evidence type="ECO:0000313" key="5">
    <source>
        <dbReference type="Proteomes" id="UP000054342"/>
    </source>
</evidence>
<evidence type="ECO:0000313" key="4">
    <source>
        <dbReference type="EMBL" id="KIW61726.1"/>
    </source>
</evidence>
<dbReference type="AlphaFoldDB" id="A0A0D2C9Q9"/>
<dbReference type="PANTHER" id="PTHR43669">
    <property type="entry name" value="5-KETO-D-GLUCONATE 5-REDUCTASE"/>
    <property type="match status" value="1"/>
</dbReference>
<organism evidence="4 5">
    <name type="scientific">Exophiala xenobiotica</name>
    <dbReference type="NCBI Taxonomy" id="348802"/>
    <lineage>
        <taxon>Eukaryota</taxon>
        <taxon>Fungi</taxon>
        <taxon>Dikarya</taxon>
        <taxon>Ascomycota</taxon>
        <taxon>Pezizomycotina</taxon>
        <taxon>Eurotiomycetes</taxon>
        <taxon>Chaetothyriomycetidae</taxon>
        <taxon>Chaetothyriales</taxon>
        <taxon>Herpotrichiellaceae</taxon>
        <taxon>Exophiala</taxon>
    </lineage>
</organism>
<evidence type="ECO:0000256" key="3">
    <source>
        <dbReference type="ARBA" id="ARBA00023002"/>
    </source>
</evidence>
<name>A0A0D2C9Q9_9EURO</name>
<protein>
    <submittedName>
        <fullName evidence="4">Uncharacterized protein</fullName>
    </submittedName>
</protein>
<dbReference type="Pfam" id="PF00106">
    <property type="entry name" value="adh_short"/>
    <property type="match status" value="1"/>
</dbReference>
<dbReference type="InterPro" id="IPR020904">
    <property type="entry name" value="Sc_DH/Rdtase_CS"/>
</dbReference>
<dbReference type="STRING" id="348802.A0A0D2C9Q9"/>
<evidence type="ECO:0000256" key="2">
    <source>
        <dbReference type="ARBA" id="ARBA00022857"/>
    </source>
</evidence>
<dbReference type="PANTHER" id="PTHR43669:SF11">
    <property type="entry name" value="SHORT-CHAIN DEHYDROGENASE_OXIDOREDUCTASE"/>
    <property type="match status" value="1"/>
</dbReference>
<dbReference type="PRINTS" id="PR00081">
    <property type="entry name" value="GDHRDH"/>
</dbReference>
<dbReference type="GeneID" id="25323724"/>
<keyword evidence="2" id="KW-0521">NADP</keyword>
<dbReference type="OrthoDB" id="37659at2759"/>
<dbReference type="InterPro" id="IPR036291">
    <property type="entry name" value="NAD(P)-bd_dom_sf"/>
</dbReference>
<keyword evidence="5" id="KW-1185">Reference proteome</keyword>
<evidence type="ECO:0000256" key="1">
    <source>
        <dbReference type="ARBA" id="ARBA00006484"/>
    </source>
</evidence>
<accession>A0A0D2C9Q9</accession>
<dbReference type="SUPFAM" id="SSF51735">
    <property type="entry name" value="NAD(P)-binding Rossmann-fold domains"/>
    <property type="match status" value="1"/>
</dbReference>
<dbReference type="RefSeq" id="XP_013322310.1">
    <property type="nucleotide sequence ID" value="XM_013466856.1"/>
</dbReference>
<gene>
    <name evidence="4" type="ORF">PV05_01816</name>
</gene>
<dbReference type="InterPro" id="IPR002347">
    <property type="entry name" value="SDR_fam"/>
</dbReference>
<dbReference type="GO" id="GO:0016491">
    <property type="term" value="F:oxidoreductase activity"/>
    <property type="evidence" value="ECO:0007669"/>
    <property type="project" value="UniProtKB-KW"/>
</dbReference>
<dbReference type="Gene3D" id="3.40.50.720">
    <property type="entry name" value="NAD(P)-binding Rossmann-like Domain"/>
    <property type="match status" value="1"/>
</dbReference>
<proteinExistence type="inferred from homology"/>
<comment type="similarity">
    <text evidence="1">Belongs to the short-chain dehydrogenases/reductases (SDR) family.</text>
</comment>
<dbReference type="HOGENOM" id="CLU_010194_2_6_1"/>
<dbReference type="PROSITE" id="PS00061">
    <property type="entry name" value="ADH_SHORT"/>
    <property type="match status" value="1"/>
</dbReference>
<sequence>MPFPYKKAVVIGATSGIGGAFAKRLIEDGSFVIAVGRRKENLEKLVQSFGHDKCQAVPFDITQLDSIPHFVTNITNTHPDVDCIMLNSGIQRRTDFSEPDSIDMASVQLEFNTNYIAHLALTKAFLPFLQKKQTEAALVYVTSGLALVPILRCPNYCASKAALHQFILCLREQLKSSKVKVIEVFPPAVQTELHDEKHQPDIQNGRSIGMPLDEFMDEAYAGLVGGADQIPVGMAKRAFDGFEVKRQEAFAHMLKMMGGGP</sequence>
<keyword evidence="3" id="KW-0560">Oxidoreductase</keyword>